<dbReference type="Proteomes" id="UP000253918">
    <property type="component" value="Unassembled WGS sequence"/>
</dbReference>
<dbReference type="Gene3D" id="1.25.40.10">
    <property type="entry name" value="Tetratricopeptide repeat domain"/>
    <property type="match status" value="1"/>
</dbReference>
<comment type="caution">
    <text evidence="1">The sequence shown here is derived from an EMBL/GenBank/DDBJ whole genome shotgun (WGS) entry which is preliminary data.</text>
</comment>
<evidence type="ECO:0000313" key="2">
    <source>
        <dbReference type="Proteomes" id="UP000253918"/>
    </source>
</evidence>
<gene>
    <name evidence="1" type="ORF">DVW87_07605</name>
</gene>
<dbReference type="RefSeq" id="WP_114687210.1">
    <property type="nucleotide sequence ID" value="NZ_QQNB01000002.1"/>
</dbReference>
<proteinExistence type="predicted"/>
<dbReference type="EMBL" id="QQNB01000002">
    <property type="protein sequence ID" value="RDE05139.1"/>
    <property type="molecule type" value="Genomic_DNA"/>
</dbReference>
<protein>
    <submittedName>
        <fullName evidence="1">Uncharacterized protein</fullName>
    </submittedName>
</protein>
<evidence type="ECO:0000313" key="1">
    <source>
        <dbReference type="EMBL" id="RDE05139.1"/>
    </source>
</evidence>
<name>A0A369VTH1_9SPHN</name>
<dbReference type="OrthoDB" id="7390129at2"/>
<dbReference type="InterPro" id="IPR011990">
    <property type="entry name" value="TPR-like_helical_dom_sf"/>
</dbReference>
<reference evidence="1 2" key="1">
    <citation type="submission" date="2018-07" db="EMBL/GenBank/DDBJ databases">
        <title>a novel species of Sphingomonas isolated from the rhizosphere soil of Araceae plant.</title>
        <authorList>
            <person name="Zhiyong W."/>
            <person name="Qinglan Z."/>
            <person name="Zhiwei F."/>
            <person name="Ding X."/>
            <person name="Gejiao W."/>
            <person name="Shixue Z."/>
        </authorList>
    </citation>
    <scope>NUCLEOTIDE SEQUENCE [LARGE SCALE GENOMIC DNA]</scope>
    <source>
        <strain evidence="1 2">WZY 27</strain>
    </source>
</reference>
<keyword evidence="2" id="KW-1185">Reference proteome</keyword>
<organism evidence="1 2">
    <name type="scientific">Sphingomonas aracearum</name>
    <dbReference type="NCBI Taxonomy" id="2283317"/>
    <lineage>
        <taxon>Bacteria</taxon>
        <taxon>Pseudomonadati</taxon>
        <taxon>Pseudomonadota</taxon>
        <taxon>Alphaproteobacteria</taxon>
        <taxon>Sphingomonadales</taxon>
        <taxon>Sphingomonadaceae</taxon>
        <taxon>Sphingomonas</taxon>
    </lineage>
</organism>
<dbReference type="AlphaFoldDB" id="A0A369VTH1"/>
<accession>A0A369VTH1</accession>
<sequence>MGWLMLLLLGVATAALMWRMGLARPVWTLAGAALMLGAAGYALQGRPTLAAAPRVADAQGMEVEPAIVELRGALFGRFTQEAAIMTASDALLRAGAQQGAVRVMLGSLNRYPRDFALWTGLGSALAAHDGGQVSPAALFAFRRAIQLAPEHPGPRFFLGLAYVRAGDYAAGRAQWRAALRFSEPGTGYRAEIALRLGLLERLIAATG</sequence>
<dbReference type="SUPFAM" id="SSF48452">
    <property type="entry name" value="TPR-like"/>
    <property type="match status" value="1"/>
</dbReference>